<dbReference type="SMART" id="SM01015">
    <property type="entry name" value="Arfaptin"/>
    <property type="match status" value="1"/>
</dbReference>
<dbReference type="EMBL" id="CAJOBI010329362">
    <property type="protein sequence ID" value="CAF5196226.1"/>
    <property type="molecule type" value="Genomic_DNA"/>
</dbReference>
<dbReference type="GO" id="GO:0005886">
    <property type="term" value="C:plasma membrane"/>
    <property type="evidence" value="ECO:0007669"/>
    <property type="project" value="GOC"/>
</dbReference>
<accession>A0A8S3I8R0</accession>
<proteinExistence type="predicted"/>
<comment type="caution">
    <text evidence="2">The sequence shown here is derived from an EMBL/GenBank/DDBJ whole genome shotgun (WGS) entry which is preliminary data.</text>
</comment>
<dbReference type="Proteomes" id="UP000676336">
    <property type="component" value="Unassembled WGS sequence"/>
</dbReference>
<dbReference type="GO" id="GO:0034315">
    <property type="term" value="P:regulation of Arp2/3 complex-mediated actin nucleation"/>
    <property type="evidence" value="ECO:0007669"/>
    <property type="project" value="TreeGrafter"/>
</dbReference>
<protein>
    <recommendedName>
        <fullName evidence="1">AH domain-containing protein</fullName>
    </recommendedName>
</protein>
<dbReference type="GO" id="GO:0006886">
    <property type="term" value="P:intracellular protein transport"/>
    <property type="evidence" value="ECO:0007669"/>
    <property type="project" value="TreeGrafter"/>
</dbReference>
<dbReference type="PROSITE" id="PS50870">
    <property type="entry name" value="AH"/>
    <property type="match status" value="1"/>
</dbReference>
<sequence>MSTTTADALGLSRAILVNDSLIKKLTEIEAMADLYRGLIRHTRQVLIGIYDLARIHRDFGDAFANIGAREPQATASQAFTRFGDAHRQIGQHGMALLAIAAPMIADLNTYLTKAIPDTRLTVQKYADSKFEYLSYCLKVKEMNDEEQFFNTQAELLYRVESGNYEYRSVEI</sequence>
<dbReference type="PANTHER" id="PTHR12141">
    <property type="entry name" value="ARFAPTIN-RELATED"/>
    <property type="match status" value="1"/>
</dbReference>
<dbReference type="SUPFAM" id="SSF103657">
    <property type="entry name" value="BAR/IMD domain-like"/>
    <property type="match status" value="1"/>
</dbReference>
<organism evidence="2 3">
    <name type="scientific">Rotaria magnacalcarata</name>
    <dbReference type="NCBI Taxonomy" id="392030"/>
    <lineage>
        <taxon>Eukaryota</taxon>
        <taxon>Metazoa</taxon>
        <taxon>Spiralia</taxon>
        <taxon>Gnathifera</taxon>
        <taxon>Rotifera</taxon>
        <taxon>Eurotatoria</taxon>
        <taxon>Bdelloidea</taxon>
        <taxon>Philodinida</taxon>
        <taxon>Philodinidae</taxon>
        <taxon>Rotaria</taxon>
    </lineage>
</organism>
<dbReference type="GO" id="GO:0005543">
    <property type="term" value="F:phospholipid binding"/>
    <property type="evidence" value="ECO:0007669"/>
    <property type="project" value="TreeGrafter"/>
</dbReference>
<dbReference type="GO" id="GO:0002092">
    <property type="term" value="P:positive regulation of receptor internalization"/>
    <property type="evidence" value="ECO:0007669"/>
    <property type="project" value="TreeGrafter"/>
</dbReference>
<evidence type="ECO:0000313" key="3">
    <source>
        <dbReference type="Proteomes" id="UP000676336"/>
    </source>
</evidence>
<dbReference type="Gene3D" id="1.20.1270.60">
    <property type="entry name" value="Arfaptin homology (AH) domain/BAR domain"/>
    <property type="match status" value="1"/>
</dbReference>
<dbReference type="InterPro" id="IPR010504">
    <property type="entry name" value="AH_dom"/>
</dbReference>
<dbReference type="PANTHER" id="PTHR12141:SF1">
    <property type="entry name" value="PRKCA-BINDING PROTEIN"/>
    <property type="match status" value="1"/>
</dbReference>
<reference evidence="2" key="1">
    <citation type="submission" date="2021-02" db="EMBL/GenBank/DDBJ databases">
        <authorList>
            <person name="Nowell W R."/>
        </authorList>
    </citation>
    <scope>NUCLEOTIDE SEQUENCE</scope>
</reference>
<feature type="domain" description="AH" evidence="1">
    <location>
        <begin position="16"/>
        <end position="171"/>
    </location>
</feature>
<dbReference type="AlphaFoldDB" id="A0A8S3I8R0"/>
<dbReference type="InterPro" id="IPR030798">
    <property type="entry name" value="Arfaptin_fam"/>
</dbReference>
<dbReference type="GO" id="GO:0032588">
    <property type="term" value="C:trans-Golgi network membrane"/>
    <property type="evidence" value="ECO:0007669"/>
    <property type="project" value="TreeGrafter"/>
</dbReference>
<gene>
    <name evidence="2" type="ORF">SMN809_LOCUS74077</name>
</gene>
<evidence type="ECO:0000313" key="2">
    <source>
        <dbReference type="EMBL" id="CAF5196226.1"/>
    </source>
</evidence>
<dbReference type="GO" id="GO:0005080">
    <property type="term" value="F:protein kinase C binding"/>
    <property type="evidence" value="ECO:0007669"/>
    <property type="project" value="TreeGrafter"/>
</dbReference>
<dbReference type="Pfam" id="PF06456">
    <property type="entry name" value="Arfaptin"/>
    <property type="match status" value="1"/>
</dbReference>
<name>A0A8S3I8R0_9BILA</name>
<dbReference type="GO" id="GO:0043113">
    <property type="term" value="P:receptor clustering"/>
    <property type="evidence" value="ECO:0007669"/>
    <property type="project" value="TreeGrafter"/>
</dbReference>
<dbReference type="InterPro" id="IPR027267">
    <property type="entry name" value="AH/BAR_dom_sf"/>
</dbReference>
<evidence type="ECO:0000259" key="1">
    <source>
        <dbReference type="PROSITE" id="PS50870"/>
    </source>
</evidence>
<dbReference type="GO" id="GO:0019904">
    <property type="term" value="F:protein domain specific binding"/>
    <property type="evidence" value="ECO:0007669"/>
    <property type="project" value="InterPro"/>
</dbReference>